<dbReference type="InterPro" id="IPR050892">
    <property type="entry name" value="ADP-ribose_metab_enzymes"/>
</dbReference>
<evidence type="ECO:0000256" key="2">
    <source>
        <dbReference type="ARBA" id="ARBA00012983"/>
    </source>
</evidence>
<dbReference type="EMBL" id="CAJVPS010003518">
    <property type="protein sequence ID" value="CAG8590429.1"/>
    <property type="molecule type" value="Genomic_DNA"/>
</dbReference>
<gene>
    <name evidence="6" type="ORF">ALEPTO_LOCUS7678</name>
</gene>
<dbReference type="GO" id="GO:0140291">
    <property type="term" value="P:peptidyl-glutamate ADP-deribosylation"/>
    <property type="evidence" value="ECO:0007669"/>
    <property type="project" value="TreeGrafter"/>
</dbReference>
<dbReference type="CDD" id="cd02901">
    <property type="entry name" value="Macro_Poa1p-like"/>
    <property type="match status" value="1"/>
</dbReference>
<reference evidence="6" key="1">
    <citation type="submission" date="2021-06" db="EMBL/GenBank/DDBJ databases">
        <authorList>
            <person name="Kallberg Y."/>
            <person name="Tangrot J."/>
            <person name="Rosling A."/>
        </authorList>
    </citation>
    <scope>NUCLEOTIDE SEQUENCE</scope>
    <source>
        <strain evidence="6">FL130A</strain>
    </source>
</reference>
<comment type="similarity">
    <text evidence="1">Belongs to the POA1 family.</text>
</comment>
<evidence type="ECO:0000313" key="6">
    <source>
        <dbReference type="EMBL" id="CAG8590429.1"/>
    </source>
</evidence>
<dbReference type="PANTHER" id="PTHR12521:SF0">
    <property type="entry name" value="ADP-RIBOSE GLYCOHYDROLASE OARD1"/>
    <property type="match status" value="1"/>
</dbReference>
<evidence type="ECO:0000256" key="3">
    <source>
        <dbReference type="ARBA" id="ARBA00019744"/>
    </source>
</evidence>
<sequence>GDTLNYSTSNNNFSTTLATHTQQSSSTVHNNKTRINFQECKGDLFTDSPPTNALAHCVSQDFSMSTGIALEFRKRFNGVKDLESQKKKVGQIAYLNRDGRYLFYVITKRHENEYSTCENFTHGLIELRNICENFGVKGLSMPRTGMDIDNLSLDFVRESVKRVFDGTDIQVTMFHF</sequence>
<dbReference type="PANTHER" id="PTHR12521">
    <property type="entry name" value="PROTEIN C6ORF130"/>
    <property type="match status" value="1"/>
</dbReference>
<dbReference type="InterPro" id="IPR043472">
    <property type="entry name" value="Macro_dom-like"/>
</dbReference>
<evidence type="ECO:0000259" key="5">
    <source>
        <dbReference type="PROSITE" id="PS51154"/>
    </source>
</evidence>
<dbReference type="InterPro" id="IPR002589">
    <property type="entry name" value="Macro_dom"/>
</dbReference>
<accession>A0A9N9C4J0</accession>
<proteinExistence type="inferred from homology"/>
<keyword evidence="7" id="KW-1185">Reference proteome</keyword>
<comment type="catalytic activity">
    <reaction evidence="4">
        <text>ADP-alpha-D-ribose 1''-phosphate + H2O = ADP-D-ribose + phosphate</text>
        <dbReference type="Rhea" id="RHEA:25029"/>
        <dbReference type="ChEBI" id="CHEBI:15377"/>
        <dbReference type="ChEBI" id="CHEBI:43474"/>
        <dbReference type="ChEBI" id="CHEBI:57967"/>
        <dbReference type="ChEBI" id="CHEBI:58753"/>
        <dbReference type="EC" id="3.1.3.84"/>
    </reaction>
</comment>
<feature type="domain" description="Macro" evidence="5">
    <location>
        <begin position="24"/>
        <end position="176"/>
    </location>
</feature>
<dbReference type="EC" id="3.1.3.84" evidence="2"/>
<evidence type="ECO:0000256" key="1">
    <source>
        <dbReference type="ARBA" id="ARBA00006575"/>
    </source>
</evidence>
<dbReference type="Proteomes" id="UP000789508">
    <property type="component" value="Unassembled WGS sequence"/>
</dbReference>
<dbReference type="SUPFAM" id="SSF52949">
    <property type="entry name" value="Macro domain-like"/>
    <property type="match status" value="1"/>
</dbReference>
<protein>
    <recommendedName>
        <fullName evidence="3">ADP-ribose 1''-phosphate phosphatase</fullName>
        <ecNumber evidence="2">3.1.3.84</ecNumber>
    </recommendedName>
</protein>
<dbReference type="AlphaFoldDB" id="A0A9N9C4J0"/>
<dbReference type="PROSITE" id="PS51154">
    <property type="entry name" value="MACRO"/>
    <property type="match status" value="1"/>
</dbReference>
<name>A0A9N9C4J0_9GLOM</name>
<comment type="caution">
    <text evidence="6">The sequence shown here is derived from an EMBL/GenBank/DDBJ whole genome shotgun (WGS) entry which is preliminary data.</text>
</comment>
<dbReference type="Gene3D" id="3.40.220.10">
    <property type="entry name" value="Leucine Aminopeptidase, subunit E, domain 1"/>
    <property type="match status" value="1"/>
</dbReference>
<organism evidence="6 7">
    <name type="scientific">Ambispora leptoticha</name>
    <dbReference type="NCBI Taxonomy" id="144679"/>
    <lineage>
        <taxon>Eukaryota</taxon>
        <taxon>Fungi</taxon>
        <taxon>Fungi incertae sedis</taxon>
        <taxon>Mucoromycota</taxon>
        <taxon>Glomeromycotina</taxon>
        <taxon>Glomeromycetes</taxon>
        <taxon>Archaeosporales</taxon>
        <taxon>Ambisporaceae</taxon>
        <taxon>Ambispora</taxon>
    </lineage>
</organism>
<feature type="non-terminal residue" evidence="6">
    <location>
        <position position="1"/>
    </location>
</feature>
<evidence type="ECO:0000256" key="4">
    <source>
        <dbReference type="ARBA" id="ARBA00034427"/>
    </source>
</evidence>
<dbReference type="OrthoDB" id="2155246at2759"/>
<evidence type="ECO:0000313" key="7">
    <source>
        <dbReference type="Proteomes" id="UP000789508"/>
    </source>
</evidence>